<dbReference type="EMBL" id="CP043026">
    <property type="protein sequence ID" value="QEH62151.1"/>
    <property type="molecule type" value="Genomic_DNA"/>
</dbReference>
<evidence type="ECO:0000256" key="1">
    <source>
        <dbReference type="SAM" id="Phobius"/>
    </source>
</evidence>
<dbReference type="KEGG" id="schi:SCHIN_v1c09580"/>
<keyword evidence="1" id="KW-0472">Membrane</keyword>
<accession>A0A5B9Y530</accession>
<feature type="domain" description="Serine aminopeptidase S33" evidence="2">
    <location>
        <begin position="78"/>
        <end position="297"/>
    </location>
</feature>
<dbReference type="AlphaFoldDB" id="A0A5B9Y530"/>
<reference evidence="3 4" key="1">
    <citation type="submission" date="2019-08" db="EMBL/GenBank/DDBJ databases">
        <title>Complete genome sequence of Spiroplasma chinense CCH (DSM 19755).</title>
        <authorList>
            <person name="Shen H.-Y."/>
            <person name="Lin Y.-C."/>
            <person name="Chou L."/>
            <person name="Kuo C.-H."/>
        </authorList>
    </citation>
    <scope>NUCLEOTIDE SEQUENCE [LARGE SCALE GENOMIC DNA]</scope>
    <source>
        <strain evidence="3 4">CCH</strain>
    </source>
</reference>
<dbReference type="InterPro" id="IPR022742">
    <property type="entry name" value="Hydrolase_4"/>
</dbReference>
<keyword evidence="1" id="KW-0812">Transmembrane</keyword>
<protein>
    <recommendedName>
        <fullName evidence="2">Serine aminopeptidase S33 domain-containing protein</fullName>
    </recommendedName>
</protein>
<dbReference type="InterPro" id="IPR029058">
    <property type="entry name" value="AB_hydrolase_fold"/>
</dbReference>
<dbReference type="Proteomes" id="UP000323144">
    <property type="component" value="Chromosome"/>
</dbReference>
<dbReference type="SUPFAM" id="SSF53474">
    <property type="entry name" value="alpha/beta-Hydrolases"/>
    <property type="match status" value="1"/>
</dbReference>
<dbReference type="RefSeq" id="WP_166508520.1">
    <property type="nucleotide sequence ID" value="NZ_CP043026.1"/>
</dbReference>
<evidence type="ECO:0000313" key="3">
    <source>
        <dbReference type="EMBL" id="QEH62151.1"/>
    </source>
</evidence>
<gene>
    <name evidence="3" type="ORF">SCHIN_v1c09580</name>
</gene>
<name>A0A5B9Y530_9MOLU</name>
<evidence type="ECO:0000259" key="2">
    <source>
        <dbReference type="Pfam" id="PF12146"/>
    </source>
</evidence>
<organism evidence="3 4">
    <name type="scientific">Spiroplasma chinense</name>
    <dbReference type="NCBI Taxonomy" id="216932"/>
    <lineage>
        <taxon>Bacteria</taxon>
        <taxon>Bacillati</taxon>
        <taxon>Mycoplasmatota</taxon>
        <taxon>Mollicutes</taxon>
        <taxon>Entomoplasmatales</taxon>
        <taxon>Spiroplasmataceae</taxon>
        <taxon>Spiroplasma</taxon>
    </lineage>
</organism>
<keyword evidence="1" id="KW-1133">Transmembrane helix</keyword>
<evidence type="ECO:0000313" key="4">
    <source>
        <dbReference type="Proteomes" id="UP000323144"/>
    </source>
</evidence>
<keyword evidence="4" id="KW-1185">Reference proteome</keyword>
<proteinExistence type="predicted"/>
<dbReference type="Pfam" id="PF12146">
    <property type="entry name" value="Hydrolase_4"/>
    <property type="match status" value="1"/>
</dbReference>
<dbReference type="Gene3D" id="3.40.50.1820">
    <property type="entry name" value="alpha/beta hydrolase"/>
    <property type="match status" value="1"/>
</dbReference>
<feature type="transmembrane region" description="Helical" evidence="1">
    <location>
        <begin position="12"/>
        <end position="30"/>
    </location>
</feature>
<sequence>MTIIIWELLSTMLIIVGAMFGFLLILVLIARFTKLRSLKFNPTALQRGEFVGNKTFITKDKYELNVLGEIKKESEYIFLCVHDFKNYKEEFEGFIDYCKENKTFSAISYDQRGCGENGVDENAVIGALYSDMNEIIDALKEKYEQKIVLLASGKSFALALKFANDNRVEKVMTTSIFINKAYKNGSALNWSLFMGTIFNLKKKIITKINGIDFSDNEQEAKKIEVNNLEKGKYTVCEYFQYKSAIKNTKKLINKSNNKVVIFTPTSDLQLDAKKAARFFTKLNKEKYELVVLENEKHFWINLDKKQYFDLILQKI</sequence>